<reference evidence="2 3" key="1">
    <citation type="submission" date="2014-09" db="EMBL/GenBank/DDBJ databases">
        <authorList>
            <person name="Magalhaes I.L.F."/>
            <person name="Oliveira U."/>
            <person name="Santos F.R."/>
            <person name="Vidigal T.H.D.A."/>
            <person name="Brescovit A.D."/>
            <person name="Santos A.J."/>
        </authorList>
    </citation>
    <scope>NUCLEOTIDE SEQUENCE [LARGE SCALE GENOMIC DNA]</scope>
</reference>
<organism evidence="2 3">
    <name type="scientific">Ceraceosorus bombacis</name>
    <dbReference type="NCBI Taxonomy" id="401625"/>
    <lineage>
        <taxon>Eukaryota</taxon>
        <taxon>Fungi</taxon>
        <taxon>Dikarya</taxon>
        <taxon>Basidiomycota</taxon>
        <taxon>Ustilaginomycotina</taxon>
        <taxon>Exobasidiomycetes</taxon>
        <taxon>Ceraceosorales</taxon>
        <taxon>Ceraceosoraceae</taxon>
        <taxon>Ceraceosorus</taxon>
    </lineage>
</organism>
<sequence length="61" mass="7072">MEQSSKRGHGTSAKSKRRDEKSSHNFESNVMVQFQITDLRTQQSKNHDWFLEFSKIDASVA</sequence>
<feature type="region of interest" description="Disordered" evidence="1">
    <location>
        <begin position="1"/>
        <end position="27"/>
    </location>
</feature>
<evidence type="ECO:0000256" key="1">
    <source>
        <dbReference type="SAM" id="MobiDB-lite"/>
    </source>
</evidence>
<evidence type="ECO:0000313" key="3">
    <source>
        <dbReference type="Proteomes" id="UP000054845"/>
    </source>
</evidence>
<proteinExistence type="predicted"/>
<dbReference type="EMBL" id="CCYA01000149">
    <property type="protein sequence ID" value="CEH12397.1"/>
    <property type="molecule type" value="Genomic_DNA"/>
</dbReference>
<dbReference type="Proteomes" id="UP000054845">
    <property type="component" value="Unassembled WGS sequence"/>
</dbReference>
<name>A0A0P1BAZ8_9BASI</name>
<evidence type="ECO:0000313" key="2">
    <source>
        <dbReference type="EMBL" id="CEH12397.1"/>
    </source>
</evidence>
<protein>
    <submittedName>
        <fullName evidence="2">Uncharacterized protein</fullName>
    </submittedName>
</protein>
<dbReference type="AlphaFoldDB" id="A0A0P1BAZ8"/>
<keyword evidence="3" id="KW-1185">Reference proteome</keyword>
<accession>A0A0P1BAZ8</accession>